<keyword evidence="2" id="KW-0812">Transmembrane</keyword>
<dbReference type="SUPFAM" id="SSF54427">
    <property type="entry name" value="NTF2-like"/>
    <property type="match status" value="1"/>
</dbReference>
<keyword evidence="4" id="KW-1185">Reference proteome</keyword>
<keyword evidence="2" id="KW-1133">Transmembrane helix</keyword>
<protein>
    <submittedName>
        <fullName evidence="3">Trypsin-like peptidase</fullName>
    </submittedName>
</protein>
<evidence type="ECO:0000256" key="2">
    <source>
        <dbReference type="SAM" id="Phobius"/>
    </source>
</evidence>
<name>A0A4R7SUF5_9ACTN</name>
<dbReference type="Pfam" id="PF13365">
    <property type="entry name" value="Trypsin_2"/>
    <property type="match status" value="1"/>
</dbReference>
<evidence type="ECO:0000313" key="3">
    <source>
        <dbReference type="EMBL" id="TDU82399.1"/>
    </source>
</evidence>
<evidence type="ECO:0000256" key="1">
    <source>
        <dbReference type="SAM" id="MobiDB-lite"/>
    </source>
</evidence>
<comment type="caution">
    <text evidence="3">The sequence shown here is derived from an EMBL/GenBank/DDBJ whole genome shotgun (WGS) entry which is preliminary data.</text>
</comment>
<dbReference type="Proteomes" id="UP000295151">
    <property type="component" value="Unassembled WGS sequence"/>
</dbReference>
<dbReference type="RefSeq" id="WP_133985141.1">
    <property type="nucleotide sequence ID" value="NZ_SOCE01000003.1"/>
</dbReference>
<feature type="transmembrane region" description="Helical" evidence="2">
    <location>
        <begin position="51"/>
        <end position="75"/>
    </location>
</feature>
<dbReference type="InterPro" id="IPR009003">
    <property type="entry name" value="Peptidase_S1_PA"/>
</dbReference>
<evidence type="ECO:0000313" key="4">
    <source>
        <dbReference type="Proteomes" id="UP000295151"/>
    </source>
</evidence>
<dbReference type="InterPro" id="IPR032710">
    <property type="entry name" value="NTF2-like_dom_sf"/>
</dbReference>
<dbReference type="EMBL" id="SOCE01000003">
    <property type="protein sequence ID" value="TDU82399.1"/>
    <property type="molecule type" value="Genomic_DNA"/>
</dbReference>
<keyword evidence="2" id="KW-0472">Membrane</keyword>
<organism evidence="3 4">
    <name type="scientific">Kribbella voronezhensis</name>
    <dbReference type="NCBI Taxonomy" id="2512212"/>
    <lineage>
        <taxon>Bacteria</taxon>
        <taxon>Bacillati</taxon>
        <taxon>Actinomycetota</taxon>
        <taxon>Actinomycetes</taxon>
        <taxon>Propionibacteriales</taxon>
        <taxon>Kribbellaceae</taxon>
        <taxon>Kribbella</taxon>
    </lineage>
</organism>
<dbReference type="SUPFAM" id="SSF50494">
    <property type="entry name" value="Trypsin-like serine proteases"/>
    <property type="match status" value="1"/>
</dbReference>
<proteinExistence type="predicted"/>
<accession>A0A4R7SUF5</accession>
<sequence length="409" mass="42493">MEDGSRELPKPPRRIPSWATVDDEVTAGSRTTIQPRPAPVQSGPPPRPPRALGILTTIPLVVLIVSVGVGAGWVLREQSQGAAQSSLDTGTVLKASGPSVVRVLASTCAGTGEATGVLFDDGKVLTAASAIRQPVSVAVVTADGRIRRAPVVGTSDDGVAVLQLAGRLDGSTATIASASPDDKARRAIIGFDQSGEQSIQQAGTTAEPRPLPEFLDPASLGAPVLNRTGQVVGLVTGNTVASSKIIGLDEVRRYAGAAPDVAAEPAGTCLARGPRTAVQPELGVAASPLAAEVQRLFTSYFKALNQHDFLAMRDTYSKELASSSTQDEFTRTHGTSYAFEPVITEVGGTGEETATARLTFTVLFSPKSAGAKGTTCSRLDLRYKLVREQGRLRIDAATSVASNHSCDTD</sequence>
<dbReference type="AlphaFoldDB" id="A0A4R7SUF5"/>
<feature type="compositionally biased region" description="Pro residues" evidence="1">
    <location>
        <begin position="36"/>
        <end position="49"/>
    </location>
</feature>
<dbReference type="OrthoDB" id="3827631at2"/>
<reference evidence="3 4" key="1">
    <citation type="submission" date="2019-03" db="EMBL/GenBank/DDBJ databases">
        <title>Genomic Encyclopedia of Type Strains, Phase III (KMG-III): the genomes of soil and plant-associated and newly described type strains.</title>
        <authorList>
            <person name="Whitman W."/>
        </authorList>
    </citation>
    <scope>NUCLEOTIDE SEQUENCE [LARGE SCALE GENOMIC DNA]</scope>
    <source>
        <strain evidence="3 4">VKM Ac-2575</strain>
    </source>
</reference>
<dbReference type="Gene3D" id="2.40.10.120">
    <property type="match status" value="1"/>
</dbReference>
<gene>
    <name evidence="3" type="ORF">EV138_7289</name>
</gene>
<feature type="compositionally biased region" description="Basic and acidic residues" evidence="1">
    <location>
        <begin position="1"/>
        <end position="10"/>
    </location>
</feature>
<feature type="region of interest" description="Disordered" evidence="1">
    <location>
        <begin position="1"/>
        <end position="50"/>
    </location>
</feature>